<comment type="caution">
    <text evidence="2">The sequence shown here is derived from an EMBL/GenBank/DDBJ whole genome shotgun (WGS) entry which is preliminary data.</text>
</comment>
<feature type="domain" description="Glycosyltransferase subfamily 4-like N-terminal" evidence="1">
    <location>
        <begin position="53"/>
        <end position="169"/>
    </location>
</feature>
<dbReference type="InterPro" id="IPR028098">
    <property type="entry name" value="Glyco_trans_4-like_N"/>
</dbReference>
<sequence length="366" mass="40235">MGEAIRVLHLRSSNFVGGPEKQLLSHVDHVDRTRYAITLGSFLEGSQDNAFLSKASEGGIPTLGIRQKFVLDVSTLGPLRKALSEFDVVLTHDYKATILTILAKRPKHLGHGAYVRGWTAEQRRVHIYNALEKIFLRRADLVVTVADKKIAELIELGIPKDRIRVIPNATLPAVMETPSRSLREEFEIPSNLPLFLTAGRFSSEKGQDVLMDALGCLKTPVAVVLFGDGPTLTQIKNRGQGLAPHKIFFGGFRKSWHHHLPEATGLINPSRSEVMPNVVLEAMAHETPVVATSVGGVPEIIDHEHTGILAPSENPEALANAIQYLLDLNDVDSLRSAAKERVATHHTFEVQAKRMEALYEELMGGA</sequence>
<organism evidence="2 3">
    <name type="scientific">Eiseniibacteriota bacterium</name>
    <dbReference type="NCBI Taxonomy" id="2212470"/>
    <lineage>
        <taxon>Bacteria</taxon>
        <taxon>Candidatus Eiseniibacteriota</taxon>
    </lineage>
</organism>
<dbReference type="Pfam" id="PF13439">
    <property type="entry name" value="Glyco_transf_4"/>
    <property type="match status" value="1"/>
</dbReference>
<evidence type="ECO:0000259" key="1">
    <source>
        <dbReference type="Pfam" id="PF13439"/>
    </source>
</evidence>
<dbReference type="AlphaFoldDB" id="A0A7Y2E9Y8"/>
<name>A0A7Y2E9Y8_UNCEI</name>
<dbReference type="Gene3D" id="3.40.50.2000">
    <property type="entry name" value="Glycogen Phosphorylase B"/>
    <property type="match status" value="2"/>
</dbReference>
<gene>
    <name evidence="2" type="ORF">HKN21_10435</name>
</gene>
<dbReference type="SUPFAM" id="SSF53756">
    <property type="entry name" value="UDP-Glycosyltransferase/glycogen phosphorylase"/>
    <property type="match status" value="1"/>
</dbReference>
<dbReference type="GO" id="GO:0016740">
    <property type="term" value="F:transferase activity"/>
    <property type="evidence" value="ECO:0007669"/>
    <property type="project" value="UniProtKB-KW"/>
</dbReference>
<keyword evidence="2" id="KW-0808">Transferase</keyword>
<evidence type="ECO:0000313" key="2">
    <source>
        <dbReference type="EMBL" id="NNF07167.1"/>
    </source>
</evidence>
<proteinExistence type="predicted"/>
<dbReference type="EMBL" id="JABDJR010000419">
    <property type="protein sequence ID" value="NNF07167.1"/>
    <property type="molecule type" value="Genomic_DNA"/>
</dbReference>
<dbReference type="PANTHER" id="PTHR12526">
    <property type="entry name" value="GLYCOSYLTRANSFERASE"/>
    <property type="match status" value="1"/>
</dbReference>
<dbReference type="CDD" id="cd03801">
    <property type="entry name" value="GT4_PimA-like"/>
    <property type="match status" value="1"/>
</dbReference>
<protein>
    <submittedName>
        <fullName evidence="2">Glycosyltransferase family 4 protein</fullName>
    </submittedName>
</protein>
<dbReference type="Pfam" id="PF13692">
    <property type="entry name" value="Glyco_trans_1_4"/>
    <property type="match status" value="1"/>
</dbReference>
<dbReference type="Proteomes" id="UP000547674">
    <property type="component" value="Unassembled WGS sequence"/>
</dbReference>
<reference evidence="2 3" key="1">
    <citation type="submission" date="2020-03" db="EMBL/GenBank/DDBJ databases">
        <title>Metabolic flexibility allows generalist bacteria to become dominant in a frequently disturbed ecosystem.</title>
        <authorList>
            <person name="Chen Y.-J."/>
            <person name="Leung P.M."/>
            <person name="Bay S.K."/>
            <person name="Hugenholtz P."/>
            <person name="Kessler A.J."/>
            <person name="Shelley G."/>
            <person name="Waite D.W."/>
            <person name="Cook P.L."/>
            <person name="Greening C."/>
        </authorList>
    </citation>
    <scope>NUCLEOTIDE SEQUENCE [LARGE SCALE GENOMIC DNA]</scope>
    <source>
        <strain evidence="2">SS_bin_28</strain>
    </source>
</reference>
<evidence type="ECO:0000313" key="3">
    <source>
        <dbReference type="Proteomes" id="UP000547674"/>
    </source>
</evidence>
<accession>A0A7Y2E9Y8</accession>